<dbReference type="InterPro" id="IPR045619">
    <property type="entry name" value="DUF6443"/>
</dbReference>
<keyword evidence="4" id="KW-1185">Reference proteome</keyword>
<evidence type="ECO:0000313" key="4">
    <source>
        <dbReference type="Proteomes" id="UP000182034"/>
    </source>
</evidence>
<dbReference type="Proteomes" id="UP000182034">
    <property type="component" value="Unassembled WGS sequence"/>
</dbReference>
<sequence>MKKYRLTKALSFLGLMIAGMTYAQVPTSNENYIQRINCLSADCVKQSVSVEYFDGLGRPKQIVGVKASPTGKDVVTHIEYDGFGRQVKDFLPVPQSATLNGNIVPSPLTNATDPSIYGSERIFAEKKIENSPLDRLQEQTKVGTDWANKPIRYEYLANSANDIRGYATTTSTVDGITNSVVKVAGTDGYYPAGTVYKRKATDEDSNVIYEYTNGRKQLLLVRRVLNASENADTYYVYNEYNQLAFIIPPKASDAIKNLPTGTQIPDEVLNNLCYQYRLDGKDRLAEKKLPNKGWEYFVYDKQDRLVLTQDAVLRTLNNNFNSKGWIFTKYDADGRVAYTGFFSNTASRPAMQTALGNMSANPYNNEARSRVPFNVNGMDVFYTKNAFPTGSMTLLTVNYYDTYPPGAPEIPLKVLGEYTMQETLDADNDTSTNGVLTSSYVKNIEDNNWTKTYTYYDTTGKVIATKSTNHLGGYTNRDLKLDYTGELTEKSVTYHKRVSTDTEKVITETFEYDNGNRLLTHKHQVDSNPVEILAQNEYNELSQVKNKKVGGTDLATPLQSVDYAYNIQGWLIKINNPQSLGNKLFAYELKFTNPANTNLSSPYYNGNIAEVDWIASNGDGLKRYSYQYDAMGRLKSGIYSEPNASIPENNYYNELLTYDLNGNVKTLKRNRNAQYIGAQLMDDLTYSYTGNRLDTVADGSGNYFGYPDTSGSPITYDENVNMTSKTDKGMLEIKYNYLNLPNYIKFNQSVVRNDPFGLGGVTKYKNTTYLYRADGSKLKKVHNYFSGRTEADASTVTEYLDGFQYSAENAGTVFGEPVTTLQFVPTEEGYFDFLQNKYFYQYKDQVGNVRLAYYKDTSGNVIVDRTGDFYPFGLEFGGGGLNTFGSLSPNYLYSFQEQEKQQDTGWSSFKWRNYDPADVRFFNIDPLAEKYAYQSPFNFSENKVTAHRELEGLEAVKINKSTKNLIIVNQGWIGHDPPDGATQAQNFAKTRRDGDIDYQGIGIIDKLNSETNQVAVFASSSSENTKNDILKSISSFRKQSPKGKLIMAGHSRGADNLIELVNEHSDIKVDLLFTLDIADTYDDDEIPSNVKSAVNYYNKNDGFLGSSIGGEDIEAKDPSKTNILNVPVNATHTEIDDKYRYNVYNAIVKELNKKTE</sequence>
<dbReference type="AlphaFoldDB" id="A0A1K2ISZ9"/>
<evidence type="ECO:0000259" key="2">
    <source>
        <dbReference type="Pfam" id="PF20041"/>
    </source>
</evidence>
<proteinExistence type="predicted"/>
<gene>
    <name evidence="3" type="ORF">SAMN05216324_11055</name>
</gene>
<dbReference type="RefSeq" id="WP_072410674.1">
    <property type="nucleotide sequence ID" value="NZ_FPKW01000010.1"/>
</dbReference>
<accession>A0A1K2ISZ9</accession>
<evidence type="ECO:0000256" key="1">
    <source>
        <dbReference type="SAM" id="SignalP"/>
    </source>
</evidence>
<reference evidence="4" key="1">
    <citation type="submission" date="2016-10" db="EMBL/GenBank/DDBJ databases">
        <authorList>
            <person name="Varghese N."/>
            <person name="Submissions S."/>
        </authorList>
    </citation>
    <scope>NUCLEOTIDE SEQUENCE [LARGE SCALE GENOMIC DNA]</scope>
    <source>
        <strain evidence="4">SUR2</strain>
    </source>
</reference>
<dbReference type="STRING" id="1612149.SAMN05216324_11055"/>
<name>A0A1K2ISZ9_9FLAO</name>
<organism evidence="3 4">
    <name type="scientific">Chryseobacterium limigenitum</name>
    <dbReference type="NCBI Taxonomy" id="1612149"/>
    <lineage>
        <taxon>Bacteria</taxon>
        <taxon>Pseudomonadati</taxon>
        <taxon>Bacteroidota</taxon>
        <taxon>Flavobacteriia</taxon>
        <taxon>Flavobacteriales</taxon>
        <taxon>Weeksellaceae</taxon>
        <taxon>Chryseobacterium group</taxon>
        <taxon>Chryseobacterium</taxon>
    </lineage>
</organism>
<keyword evidence="1" id="KW-0732">Signal</keyword>
<dbReference type="Pfam" id="PF20041">
    <property type="entry name" value="DUF6443"/>
    <property type="match status" value="1"/>
</dbReference>
<dbReference type="Gene3D" id="2.180.10.10">
    <property type="entry name" value="RHS repeat-associated core"/>
    <property type="match status" value="1"/>
</dbReference>
<dbReference type="EMBL" id="FPKW01000010">
    <property type="protein sequence ID" value="SFZ95487.1"/>
    <property type="molecule type" value="Genomic_DNA"/>
</dbReference>
<dbReference type="OrthoDB" id="2972467at2"/>
<feature type="chain" id="PRO_5013358105" description="DUF6443 domain-containing protein" evidence="1">
    <location>
        <begin position="24"/>
        <end position="1156"/>
    </location>
</feature>
<feature type="domain" description="DUF6443" evidence="2">
    <location>
        <begin position="42"/>
        <end position="152"/>
    </location>
</feature>
<evidence type="ECO:0000313" key="3">
    <source>
        <dbReference type="EMBL" id="SFZ95487.1"/>
    </source>
</evidence>
<feature type="signal peptide" evidence="1">
    <location>
        <begin position="1"/>
        <end position="23"/>
    </location>
</feature>
<protein>
    <recommendedName>
        <fullName evidence="2">DUF6443 domain-containing protein</fullName>
    </recommendedName>
</protein>